<dbReference type="EMBL" id="KY860935">
    <property type="protein sequence ID" value="ARK07780.1"/>
    <property type="molecule type" value="Genomic_DNA"/>
</dbReference>
<name>A0A1W6DXP8_9CAUD</name>
<organism evidence="1 2">
    <name type="scientific">Salmonella phage LPST10</name>
    <dbReference type="NCBI Taxonomy" id="1973454"/>
    <lineage>
        <taxon>Viruses</taxon>
        <taxon>Duplodnaviria</taxon>
        <taxon>Heunggongvirae</taxon>
        <taxon>Uroviricota</taxon>
        <taxon>Caudoviricetes</taxon>
        <taxon>Skatevirus</taxon>
        <taxon>Skatevirus LPST10</taxon>
    </lineage>
</organism>
<protein>
    <submittedName>
        <fullName evidence="1">Uncharacterized protein</fullName>
    </submittedName>
</protein>
<proteinExistence type="predicted"/>
<evidence type="ECO:0000313" key="2">
    <source>
        <dbReference type="Proteomes" id="UP000223281"/>
    </source>
</evidence>
<sequence length="52" mass="5871">MDYKSQIMRVIINHPAQLAHTLKSIAAESTQAPQHIAYMRCSRLASFAVRSQ</sequence>
<accession>A0A1W6DXP8</accession>
<dbReference type="Proteomes" id="UP000223281">
    <property type="component" value="Segment"/>
</dbReference>
<reference evidence="1 2" key="1">
    <citation type="submission" date="2017-04" db="EMBL/GenBank/DDBJ databases">
        <title>Complete Genome Sequence of Salmonella enterica serovar Typhimurium Bacteriophage LPST10, Isolated in China.</title>
        <authorList>
            <person name="Dong X."/>
            <person name="Huang C."/>
            <person name="Morsy M.K."/>
            <person name="Li Z."/>
            <person name="Zhou Y."/>
            <person name="Willias S.P."/>
            <person name="Abdelnabby H."/>
            <person name="Liu J."/>
            <person name="Wang X."/>
            <person name="Li J."/>
        </authorList>
    </citation>
    <scope>NUCLEOTIDE SEQUENCE [LARGE SCALE GENOMIC DNA]</scope>
</reference>
<evidence type="ECO:0000313" key="1">
    <source>
        <dbReference type="EMBL" id="ARK07780.1"/>
    </source>
</evidence>
<keyword evidence="2" id="KW-1185">Reference proteome</keyword>
<gene>
    <name evidence="1" type="ORF">LPST10_00048</name>
</gene>